<proteinExistence type="predicted"/>
<protein>
    <submittedName>
        <fullName evidence="1">Uncharacterized protein</fullName>
    </submittedName>
</protein>
<dbReference type="EMBL" id="CM042015">
    <property type="protein sequence ID" value="KAI3710475.1"/>
    <property type="molecule type" value="Genomic_DNA"/>
</dbReference>
<organism evidence="1 2">
    <name type="scientific">Cichorium intybus</name>
    <name type="common">Chicory</name>
    <dbReference type="NCBI Taxonomy" id="13427"/>
    <lineage>
        <taxon>Eukaryota</taxon>
        <taxon>Viridiplantae</taxon>
        <taxon>Streptophyta</taxon>
        <taxon>Embryophyta</taxon>
        <taxon>Tracheophyta</taxon>
        <taxon>Spermatophyta</taxon>
        <taxon>Magnoliopsida</taxon>
        <taxon>eudicotyledons</taxon>
        <taxon>Gunneridae</taxon>
        <taxon>Pentapetalae</taxon>
        <taxon>asterids</taxon>
        <taxon>campanulids</taxon>
        <taxon>Asterales</taxon>
        <taxon>Asteraceae</taxon>
        <taxon>Cichorioideae</taxon>
        <taxon>Cichorieae</taxon>
        <taxon>Cichoriinae</taxon>
        <taxon>Cichorium</taxon>
    </lineage>
</organism>
<comment type="caution">
    <text evidence="1">The sequence shown here is derived from an EMBL/GenBank/DDBJ whole genome shotgun (WGS) entry which is preliminary data.</text>
</comment>
<gene>
    <name evidence="1" type="ORF">L2E82_40258</name>
</gene>
<name>A0ACB9ALG4_CICIN</name>
<evidence type="ECO:0000313" key="2">
    <source>
        <dbReference type="Proteomes" id="UP001055811"/>
    </source>
</evidence>
<sequence>MGLVGFDIGNENCAIAVAKRGGIDVILNDESKRETHAVVSFGEKQRFLGSAGAAFTTTNPKSTISQIKRLIGRRYEELVQEDLRLLPYETSEGPHGGILIHIQYLKKRWTFEPMEILGMLFAHLKQMTEKNLDSRVVDCVIGIPSYFTDLQRREYLNAASIAGLTPLKLIHDGTAIALGYGMYKTDFSKKGPTNVMFVDIGHCDTQVTVAAFQKGRMKILSHSFDQHLGGRDFDEVLFRHFATQFENQYNIDVYSNVRASVKLRASCEKLKKVLSVNEDAPLSIEPLIDDKDMIGFITREEFENLSKELLERVANACLNAVEESGLSTDKIHTIELVGSGSRIPAIMRNLTLLFDKEPMRTLNSSECVATGCALCCALLSPTLHIPNYEVTDIFPYSIGLKFNDNENRIHQLTPFPKGSPFPSNKLVPHQGNAAFTCEVFYTNNMNSGISPTVGLFMISPYQTPGAEIVKATVHMQLNVHGIVEIESASILEVTHPSGDNSFFNWRGGNSYTKNNADDHKLAGYSQLHAPHNAEARGNRARSQKLTVSKHYDVLTTIDVPEAQKRALMFAAQDIKVEQTKEKKNTLESFIYDTRSKLLSSHRSFATDSDVEIISKSLQETEDWLYGEGDDESEQVYIRKLEDLKKLFDPIANIYKEENARKEATKALQTCIQENRLAADSLPPYQKDEVNNECIQAEEWLDRISQFQDSLPKNATRVYCSSALSGITESLKMRCKVIMISKPSLPKYDKPVDSDSD</sequence>
<reference evidence="1 2" key="2">
    <citation type="journal article" date="2022" name="Mol. Ecol. Resour.">
        <title>The genomes of chicory, endive, great burdock and yacon provide insights into Asteraceae paleo-polyploidization history and plant inulin production.</title>
        <authorList>
            <person name="Fan W."/>
            <person name="Wang S."/>
            <person name="Wang H."/>
            <person name="Wang A."/>
            <person name="Jiang F."/>
            <person name="Liu H."/>
            <person name="Zhao H."/>
            <person name="Xu D."/>
            <person name="Zhang Y."/>
        </authorList>
    </citation>
    <scope>NUCLEOTIDE SEQUENCE [LARGE SCALE GENOMIC DNA]</scope>
    <source>
        <strain evidence="2">cv. Punajuju</strain>
        <tissue evidence="1">Leaves</tissue>
    </source>
</reference>
<dbReference type="Proteomes" id="UP001055811">
    <property type="component" value="Linkage Group LG07"/>
</dbReference>
<reference evidence="2" key="1">
    <citation type="journal article" date="2022" name="Mol. Ecol. Resour.">
        <title>The genomes of chicory, endive, great burdock and yacon provide insights into Asteraceae palaeo-polyploidization history and plant inulin production.</title>
        <authorList>
            <person name="Fan W."/>
            <person name="Wang S."/>
            <person name="Wang H."/>
            <person name="Wang A."/>
            <person name="Jiang F."/>
            <person name="Liu H."/>
            <person name="Zhao H."/>
            <person name="Xu D."/>
            <person name="Zhang Y."/>
        </authorList>
    </citation>
    <scope>NUCLEOTIDE SEQUENCE [LARGE SCALE GENOMIC DNA]</scope>
    <source>
        <strain evidence="2">cv. Punajuju</strain>
    </source>
</reference>
<keyword evidence="2" id="KW-1185">Reference proteome</keyword>
<evidence type="ECO:0000313" key="1">
    <source>
        <dbReference type="EMBL" id="KAI3710475.1"/>
    </source>
</evidence>
<accession>A0ACB9ALG4</accession>